<organism evidence="1 2">
    <name type="scientific">Mucuna pruriens</name>
    <name type="common">Velvet bean</name>
    <name type="synonym">Dolichos pruriens</name>
    <dbReference type="NCBI Taxonomy" id="157652"/>
    <lineage>
        <taxon>Eukaryota</taxon>
        <taxon>Viridiplantae</taxon>
        <taxon>Streptophyta</taxon>
        <taxon>Embryophyta</taxon>
        <taxon>Tracheophyta</taxon>
        <taxon>Spermatophyta</taxon>
        <taxon>Magnoliopsida</taxon>
        <taxon>eudicotyledons</taxon>
        <taxon>Gunneridae</taxon>
        <taxon>Pentapetalae</taxon>
        <taxon>rosids</taxon>
        <taxon>fabids</taxon>
        <taxon>Fabales</taxon>
        <taxon>Fabaceae</taxon>
        <taxon>Papilionoideae</taxon>
        <taxon>50 kb inversion clade</taxon>
        <taxon>NPAAA clade</taxon>
        <taxon>indigoferoid/millettioid clade</taxon>
        <taxon>Phaseoleae</taxon>
        <taxon>Mucuna</taxon>
    </lineage>
</organism>
<gene>
    <name evidence="1" type="ORF">CR513_52335</name>
</gene>
<evidence type="ECO:0000313" key="1">
    <source>
        <dbReference type="EMBL" id="RDX68644.1"/>
    </source>
</evidence>
<accession>A0A371ERK1</accession>
<dbReference type="OrthoDB" id="1723222at2759"/>
<feature type="non-terminal residue" evidence="1">
    <location>
        <position position="1"/>
    </location>
</feature>
<dbReference type="EMBL" id="QJKJ01012444">
    <property type="protein sequence ID" value="RDX68644.1"/>
    <property type="molecule type" value="Genomic_DNA"/>
</dbReference>
<sequence>MAQCHGQLYQKIIKRAFDKKVRPHAFEEGHLVLKTMQPNAKDPRGKWTPNYKGPYMVKCAFTRKALILLDSDEQEL</sequence>
<keyword evidence="2" id="KW-1185">Reference proteome</keyword>
<dbReference type="AlphaFoldDB" id="A0A371ERK1"/>
<protein>
    <submittedName>
        <fullName evidence="1">Uncharacterized protein</fullName>
    </submittedName>
</protein>
<proteinExistence type="predicted"/>
<dbReference type="Proteomes" id="UP000257109">
    <property type="component" value="Unassembled WGS sequence"/>
</dbReference>
<name>A0A371ERK1_MUCPR</name>
<evidence type="ECO:0000313" key="2">
    <source>
        <dbReference type="Proteomes" id="UP000257109"/>
    </source>
</evidence>
<comment type="caution">
    <text evidence="1">The sequence shown here is derived from an EMBL/GenBank/DDBJ whole genome shotgun (WGS) entry which is preliminary data.</text>
</comment>
<reference evidence="1" key="1">
    <citation type="submission" date="2018-05" db="EMBL/GenBank/DDBJ databases">
        <title>Draft genome of Mucuna pruriens seed.</title>
        <authorList>
            <person name="Nnadi N.E."/>
            <person name="Vos R."/>
            <person name="Hasami M.H."/>
            <person name="Devisetty U.K."/>
            <person name="Aguiy J.C."/>
        </authorList>
    </citation>
    <scope>NUCLEOTIDE SEQUENCE [LARGE SCALE GENOMIC DNA]</scope>
    <source>
        <strain evidence="1">JCA_2017</strain>
    </source>
</reference>